<feature type="domain" description="YdbS-like PH" evidence="2">
    <location>
        <begin position="77"/>
        <end position="151"/>
    </location>
</feature>
<evidence type="ECO:0000313" key="3">
    <source>
        <dbReference type="EMBL" id="TQD40124.1"/>
    </source>
</evidence>
<dbReference type="InterPro" id="IPR005182">
    <property type="entry name" value="YdbS-like_PH"/>
</dbReference>
<keyword evidence="1" id="KW-0812">Transmembrane</keyword>
<dbReference type="PIRSF" id="PIRSF026631">
    <property type="entry name" value="UCP026631"/>
    <property type="match status" value="1"/>
</dbReference>
<dbReference type="PANTHER" id="PTHR34473">
    <property type="entry name" value="UPF0699 TRANSMEMBRANE PROTEIN YDBS"/>
    <property type="match status" value="1"/>
</dbReference>
<accession>A0A507ZV45</accession>
<comment type="caution">
    <text evidence="3">The sequence shown here is derived from an EMBL/GenBank/DDBJ whole genome shotgun (WGS) entry which is preliminary data.</text>
</comment>
<organism evidence="3 4">
    <name type="scientific">Haloflavibacter putidus</name>
    <dbReference type="NCBI Taxonomy" id="2576776"/>
    <lineage>
        <taxon>Bacteria</taxon>
        <taxon>Pseudomonadati</taxon>
        <taxon>Bacteroidota</taxon>
        <taxon>Flavobacteriia</taxon>
        <taxon>Flavobacteriales</taxon>
        <taxon>Flavobacteriaceae</taxon>
        <taxon>Haloflavibacter</taxon>
    </lineage>
</organism>
<keyword evidence="4" id="KW-1185">Reference proteome</keyword>
<dbReference type="Pfam" id="PF03703">
    <property type="entry name" value="bPH_2"/>
    <property type="match status" value="2"/>
</dbReference>
<keyword evidence="1" id="KW-0472">Membrane</keyword>
<dbReference type="EMBL" id="VIAR01000002">
    <property type="protein sequence ID" value="TQD40124.1"/>
    <property type="molecule type" value="Genomic_DNA"/>
</dbReference>
<feature type="domain" description="YdbS-like PH" evidence="2">
    <location>
        <begin position="428"/>
        <end position="501"/>
    </location>
</feature>
<dbReference type="OrthoDB" id="1049931at2"/>
<evidence type="ECO:0000256" key="1">
    <source>
        <dbReference type="SAM" id="Phobius"/>
    </source>
</evidence>
<dbReference type="InterPro" id="IPR014529">
    <property type="entry name" value="UCP026631"/>
</dbReference>
<feature type="transmembrane region" description="Helical" evidence="1">
    <location>
        <begin position="48"/>
        <end position="69"/>
    </location>
</feature>
<dbReference type="AlphaFoldDB" id="A0A507ZV45"/>
<proteinExistence type="predicted"/>
<feature type="transmembrane region" description="Helical" evidence="1">
    <location>
        <begin position="383"/>
        <end position="401"/>
    </location>
</feature>
<protein>
    <submittedName>
        <fullName evidence="3">PH domain-containing protein</fullName>
    </submittedName>
</protein>
<evidence type="ECO:0000313" key="4">
    <source>
        <dbReference type="Proteomes" id="UP000317169"/>
    </source>
</evidence>
<feature type="transmembrane region" description="Helical" evidence="1">
    <location>
        <begin position="200"/>
        <end position="220"/>
    </location>
</feature>
<gene>
    <name evidence="3" type="ORF">FKR84_02705</name>
</gene>
<feature type="transmembrane region" description="Helical" evidence="1">
    <location>
        <begin position="252"/>
        <end position="276"/>
    </location>
</feature>
<dbReference type="RefSeq" id="WP_141420654.1">
    <property type="nucleotide sequence ID" value="NZ_VIAR01000002.1"/>
</dbReference>
<feature type="transmembrane region" description="Helical" evidence="1">
    <location>
        <begin position="20"/>
        <end position="42"/>
    </location>
</feature>
<sequence length="515" mass="59614">MQTKSFSKPERQSKIGILFIFLRTIYKLLRGFWVLAVYFILGDFFSGLTWYMVAGSILLGLAALIYSYVDYLKFQFHINYSAQEFVLSKGVFNTDNTAIPFSKIQQVYLEQSILQRIIGIKSVVVDTAGSKEKEIKIKALQQEKASHLKEILLNLVENIETETVTEKEFQTEEASVQNKKEPEKEEEWTYRLSVGRLLKIGLTSNYLRGIGLLFFLYGTIQSEINQFAVDNEVVGDASEFMSNSTEIIFKSALYIFIGAILLFFAGLLITVVEVFIKYYNLKLTQTKTSLLLEMGLKTTKHIALKPKRVQLYRVLTNPIQKKLNLYEVQLAIAGSTDGLSKNKVKIPGLKQEFLKHIHRFIFDKPSENGTVYKPHKIWIFRKVVRFSIIPLLLITGLNFIFEFSEWHYILLFGAVFLILVSVYQFFAYRKTYLSISPNFIRKNIGLWNQKQEIAEIFKFQGVSIKQPFWYKKRGLVNITLHTAGGDLHYRFISESVAKEINYILYKIETSTKAWM</sequence>
<keyword evidence="1" id="KW-1133">Transmembrane helix</keyword>
<dbReference type="PANTHER" id="PTHR34473:SF2">
    <property type="entry name" value="UPF0699 TRANSMEMBRANE PROTEIN YDBT"/>
    <property type="match status" value="1"/>
</dbReference>
<name>A0A507ZV45_9FLAO</name>
<reference evidence="3 4" key="1">
    <citation type="submission" date="2019-06" db="EMBL/GenBank/DDBJ databases">
        <title>Flavibacter putida gen. nov., sp. nov., a novel marine bacterium of the family Flavobacteriaceae isolated from coastal seawater.</title>
        <authorList>
            <person name="Feng X."/>
        </authorList>
    </citation>
    <scope>NUCLEOTIDE SEQUENCE [LARGE SCALE GENOMIC DNA]</scope>
    <source>
        <strain evidence="3 4">PLHSN227</strain>
    </source>
</reference>
<dbReference type="Proteomes" id="UP000317169">
    <property type="component" value="Unassembled WGS sequence"/>
</dbReference>
<feature type="transmembrane region" description="Helical" evidence="1">
    <location>
        <begin position="407"/>
        <end position="426"/>
    </location>
</feature>
<evidence type="ECO:0000259" key="2">
    <source>
        <dbReference type="Pfam" id="PF03703"/>
    </source>
</evidence>